<dbReference type="InterPro" id="IPR036621">
    <property type="entry name" value="Anticodon-bd_dom_sf"/>
</dbReference>
<sequence length="359" mass="40562">MGAAITGETHEELVTDLISKMGNNLSYKKLPVRLYQISRKFRDEMHPRHGLLRSREFEMKDLYTFDTTEENATKTYEIVCQVYENIFNRLGLQFKKVIGATGNIGGKLSHEFLLQSDIGEDTIIVCNSCQYGRNIEIEDPSVRENKCPRCGSELDQMSAIEVGHSFLLGTKYSEILGSTYKDKNGQNIVTQMGCYGLGVTRNLQAGIEILLDKLNIVTQMGCYGLGVTRILQAGIEVLSEDEAIRWPKIISPYQICIIPQMKGYMEEKFMELANNLYDELVTVPNLRGEVVIDDRTRFTVGNRLTQANRLGYPYVVVIGKSAIDEEQKFELQDIYNKTTDFLSSSQIISKLSNIKTAGQ</sequence>
<accession>A0A6J8ECU6</accession>
<organism evidence="6 7">
    <name type="scientific">Mytilus coruscus</name>
    <name type="common">Sea mussel</name>
    <dbReference type="NCBI Taxonomy" id="42192"/>
    <lineage>
        <taxon>Eukaryota</taxon>
        <taxon>Metazoa</taxon>
        <taxon>Spiralia</taxon>
        <taxon>Lophotrochozoa</taxon>
        <taxon>Mollusca</taxon>
        <taxon>Bivalvia</taxon>
        <taxon>Autobranchia</taxon>
        <taxon>Pteriomorphia</taxon>
        <taxon>Mytilida</taxon>
        <taxon>Mytiloidea</taxon>
        <taxon>Mytilidae</taxon>
        <taxon>Mytilinae</taxon>
        <taxon>Mytilus</taxon>
    </lineage>
</organism>
<feature type="domain" description="Aminoacyl-transfer RNA synthetases class-II family profile" evidence="5">
    <location>
        <begin position="23"/>
        <end position="247"/>
    </location>
</feature>
<dbReference type="Pfam" id="PF03129">
    <property type="entry name" value="HGTP_anticodon"/>
    <property type="match status" value="1"/>
</dbReference>
<dbReference type="SUPFAM" id="SSF55681">
    <property type="entry name" value="Class II aaRS and biotin synthetases"/>
    <property type="match status" value="2"/>
</dbReference>
<keyword evidence="3" id="KW-0067">ATP-binding</keyword>
<dbReference type="InterPro" id="IPR045864">
    <property type="entry name" value="aa-tRNA-synth_II/BPL/LPL"/>
</dbReference>
<dbReference type="InterPro" id="IPR006195">
    <property type="entry name" value="aa-tRNA-synth_II"/>
</dbReference>
<keyword evidence="2" id="KW-0547">Nucleotide-binding</keyword>
<dbReference type="EC" id="6.1.1.15" evidence="6"/>
<dbReference type="PANTHER" id="PTHR42753">
    <property type="entry name" value="MITOCHONDRIAL RIBOSOME PROTEIN L39/PROLYL-TRNA LIGASE FAMILY MEMBER"/>
    <property type="match status" value="1"/>
</dbReference>
<keyword evidence="4" id="KW-0030">Aminoacyl-tRNA synthetase</keyword>
<reference evidence="6 7" key="1">
    <citation type="submission" date="2020-06" db="EMBL/GenBank/DDBJ databases">
        <authorList>
            <person name="Li R."/>
            <person name="Bekaert M."/>
        </authorList>
    </citation>
    <scope>NUCLEOTIDE SEQUENCE [LARGE SCALE GENOMIC DNA]</scope>
    <source>
        <strain evidence="7">wild</strain>
    </source>
</reference>
<protein>
    <submittedName>
        <fullName evidence="6">PARS</fullName>
        <ecNumber evidence="6">6.1.1.15</ecNumber>
    </submittedName>
</protein>
<evidence type="ECO:0000256" key="2">
    <source>
        <dbReference type="ARBA" id="ARBA00022741"/>
    </source>
</evidence>
<dbReference type="InterPro" id="IPR004154">
    <property type="entry name" value="Anticodon-bd"/>
</dbReference>
<evidence type="ECO:0000313" key="6">
    <source>
        <dbReference type="EMBL" id="CAC5418158.1"/>
    </source>
</evidence>
<dbReference type="PANTHER" id="PTHR42753:SF10">
    <property type="entry name" value="PROLINE--TRNA LIGASE, MITOCHONDRIAL-RELATED"/>
    <property type="match status" value="1"/>
</dbReference>
<evidence type="ECO:0000256" key="3">
    <source>
        <dbReference type="ARBA" id="ARBA00022840"/>
    </source>
</evidence>
<evidence type="ECO:0000256" key="4">
    <source>
        <dbReference type="ARBA" id="ARBA00023146"/>
    </source>
</evidence>
<dbReference type="AlphaFoldDB" id="A0A6J8ECU6"/>
<dbReference type="EMBL" id="CACVKT020008879">
    <property type="protein sequence ID" value="CAC5418158.1"/>
    <property type="molecule type" value="Genomic_DNA"/>
</dbReference>
<evidence type="ECO:0000256" key="1">
    <source>
        <dbReference type="ARBA" id="ARBA00022598"/>
    </source>
</evidence>
<dbReference type="PROSITE" id="PS50862">
    <property type="entry name" value="AA_TRNA_LIGASE_II"/>
    <property type="match status" value="1"/>
</dbReference>
<dbReference type="PRINTS" id="PR01043">
    <property type="entry name" value="TRNASYNTHGLY"/>
</dbReference>
<dbReference type="Pfam" id="PF00587">
    <property type="entry name" value="tRNA-synt_2b"/>
    <property type="match status" value="1"/>
</dbReference>
<dbReference type="SUPFAM" id="SSF52954">
    <property type="entry name" value="Class II aaRS ABD-related"/>
    <property type="match status" value="1"/>
</dbReference>
<name>A0A6J8ECU6_MYTCO</name>
<dbReference type="OrthoDB" id="10267474at2759"/>
<dbReference type="Gene3D" id="3.40.50.800">
    <property type="entry name" value="Anticodon-binding domain"/>
    <property type="match status" value="1"/>
</dbReference>
<dbReference type="InterPro" id="IPR050062">
    <property type="entry name" value="Pro-tRNA_synthetase"/>
</dbReference>
<evidence type="ECO:0000313" key="7">
    <source>
        <dbReference type="Proteomes" id="UP000507470"/>
    </source>
</evidence>
<dbReference type="GO" id="GO:0006433">
    <property type="term" value="P:prolyl-tRNA aminoacylation"/>
    <property type="evidence" value="ECO:0007669"/>
    <property type="project" value="TreeGrafter"/>
</dbReference>
<evidence type="ECO:0000259" key="5">
    <source>
        <dbReference type="PROSITE" id="PS50862"/>
    </source>
</evidence>
<dbReference type="GO" id="GO:0005739">
    <property type="term" value="C:mitochondrion"/>
    <property type="evidence" value="ECO:0007669"/>
    <property type="project" value="TreeGrafter"/>
</dbReference>
<proteinExistence type="predicted"/>
<keyword evidence="1 6" id="KW-0436">Ligase</keyword>
<dbReference type="Proteomes" id="UP000507470">
    <property type="component" value="Unassembled WGS sequence"/>
</dbReference>
<dbReference type="Gene3D" id="3.30.930.10">
    <property type="entry name" value="Bira Bifunctional Protein, Domain 2"/>
    <property type="match status" value="1"/>
</dbReference>
<keyword evidence="7" id="KW-1185">Reference proteome</keyword>
<gene>
    <name evidence="6" type="ORF">MCOR_50613</name>
</gene>
<dbReference type="GO" id="GO:0004827">
    <property type="term" value="F:proline-tRNA ligase activity"/>
    <property type="evidence" value="ECO:0007669"/>
    <property type="project" value="UniProtKB-EC"/>
</dbReference>
<dbReference type="GO" id="GO:0005524">
    <property type="term" value="F:ATP binding"/>
    <property type="evidence" value="ECO:0007669"/>
    <property type="project" value="UniProtKB-KW"/>
</dbReference>
<dbReference type="InterPro" id="IPR002314">
    <property type="entry name" value="aa-tRNA-synt_IIb"/>
</dbReference>